<keyword evidence="2" id="KW-1185">Reference proteome</keyword>
<evidence type="ECO:0000313" key="2">
    <source>
        <dbReference type="Proteomes" id="UP000017184"/>
    </source>
</evidence>
<sequence>MISVADVLSLYRLVLDREPESDAVINEKRKSANLFDVAIEMLMSDEFMQNNEAVVQRLID</sequence>
<dbReference type="KEGG" id="cbx:Cenrod_2284"/>
<accession>U5N9Y9</accession>
<dbReference type="RefSeq" id="WP_022775804.1">
    <property type="nucleotide sequence ID" value="NC_022576.1"/>
</dbReference>
<dbReference type="OrthoDB" id="5679686at2"/>
<dbReference type="HOGENOM" id="CLU_2932735_0_0_4"/>
<protein>
    <submittedName>
        <fullName evidence="1">Uncharacterized protein</fullName>
    </submittedName>
</protein>
<dbReference type="Proteomes" id="UP000017184">
    <property type="component" value="Chromosome"/>
</dbReference>
<dbReference type="STRING" id="946483.Cenrod_2284"/>
<dbReference type="EMBL" id="CP004885">
    <property type="protein sequence ID" value="AGX88346.1"/>
    <property type="molecule type" value="Genomic_DNA"/>
</dbReference>
<name>U5N9Y9_9BURK</name>
<reference evidence="1 2" key="1">
    <citation type="journal article" date="2013" name="Genome Biol.">
        <title>Genomic analysis reveals key aspects of prokaryotic symbiosis in the phototrophic consortium "Chlorochromatium aggregatum".</title>
        <authorList>
            <person name="Liu Z."/>
            <person name="Muller J."/>
            <person name="Li T."/>
            <person name="Alvey R.M."/>
            <person name="Vogl K."/>
            <person name="Frigaard N.U."/>
            <person name="Rockwell N.C."/>
            <person name="Boyd E.S."/>
            <person name="Tomsho L.P."/>
            <person name="Schuster S.C."/>
            <person name="Henke P."/>
            <person name="Rohde M."/>
            <person name="Overmann J."/>
            <person name="Bryant D.A."/>
        </authorList>
    </citation>
    <scope>NUCLEOTIDE SEQUENCE [LARGE SCALE GENOMIC DNA]</scope>
    <source>
        <strain evidence="1">CR</strain>
    </source>
</reference>
<dbReference type="AlphaFoldDB" id="U5N9Y9"/>
<proteinExistence type="predicted"/>
<organism evidence="1 2">
    <name type="scientific">Candidatus Symbiobacter mobilis CR</name>
    <dbReference type="NCBI Taxonomy" id="946483"/>
    <lineage>
        <taxon>Bacteria</taxon>
        <taxon>Pseudomonadati</taxon>
        <taxon>Pseudomonadota</taxon>
        <taxon>Betaproteobacteria</taxon>
        <taxon>Burkholderiales</taxon>
        <taxon>Comamonadaceae</taxon>
    </lineage>
</organism>
<evidence type="ECO:0000313" key="1">
    <source>
        <dbReference type="EMBL" id="AGX88346.1"/>
    </source>
</evidence>
<gene>
    <name evidence="1" type="ORF">Cenrod_2284</name>
</gene>